<feature type="chain" id="PRO_5038697437" description="Lipoprotein" evidence="2">
    <location>
        <begin position="21"/>
        <end position="261"/>
    </location>
</feature>
<dbReference type="AlphaFoldDB" id="A0A1H7AJE7"/>
<dbReference type="EMBL" id="FNZI01000006">
    <property type="protein sequence ID" value="SEJ64017.1"/>
    <property type="molecule type" value="Genomic_DNA"/>
</dbReference>
<dbReference type="STRING" id="1043493.SAMN05421637_2524"/>
<evidence type="ECO:0000313" key="4">
    <source>
        <dbReference type="Proteomes" id="UP000183315"/>
    </source>
</evidence>
<feature type="compositionally biased region" description="Low complexity" evidence="1">
    <location>
        <begin position="29"/>
        <end position="55"/>
    </location>
</feature>
<keyword evidence="4" id="KW-1185">Reference proteome</keyword>
<dbReference type="RefSeq" id="WP_143059019.1">
    <property type="nucleotide sequence ID" value="NZ_BBLU01000014.1"/>
</dbReference>
<sequence length="261" mass="27363">MRRRASPLVPLALFAAVALAACTAADADAPAGSSPGAASQSATPAASASAPAGLPVDPESGLPTAFDDAGVGELDAEDLVAGIDIAPGTYRTAALEIEDDGNQGILFDHSCKWRLREGGTSGFEGIVSVGNNDRGRPTFTIEEGQSVVSLRCGRWDRVDEETMFAAPEAAATEIGDGIWLVGEDMAPGVWRANDAGDPDDPDLWCSWEIDSDWRDWLAEMIDFGVARDGRPELALETGQQFRGEGCDGWVRVSAPEASPEA</sequence>
<dbReference type="PROSITE" id="PS51257">
    <property type="entry name" value="PROKAR_LIPOPROTEIN"/>
    <property type="match status" value="1"/>
</dbReference>
<evidence type="ECO:0000256" key="2">
    <source>
        <dbReference type="SAM" id="SignalP"/>
    </source>
</evidence>
<name>A0A1H7AJE7_9MICO</name>
<dbReference type="eggNOG" id="COG1840">
    <property type="taxonomic scope" value="Bacteria"/>
</dbReference>
<keyword evidence="2" id="KW-0732">Signal</keyword>
<proteinExistence type="predicted"/>
<gene>
    <name evidence="3" type="ORF">SAMN05421637_2524</name>
</gene>
<evidence type="ECO:0000256" key="1">
    <source>
        <dbReference type="SAM" id="MobiDB-lite"/>
    </source>
</evidence>
<evidence type="ECO:0008006" key="5">
    <source>
        <dbReference type="Google" id="ProtNLM"/>
    </source>
</evidence>
<feature type="signal peptide" evidence="2">
    <location>
        <begin position="1"/>
        <end position="20"/>
    </location>
</feature>
<organism evidence="3 4">
    <name type="scientific">Demequina mangrovi</name>
    <dbReference type="NCBI Taxonomy" id="1043493"/>
    <lineage>
        <taxon>Bacteria</taxon>
        <taxon>Bacillati</taxon>
        <taxon>Actinomycetota</taxon>
        <taxon>Actinomycetes</taxon>
        <taxon>Micrococcales</taxon>
        <taxon>Demequinaceae</taxon>
        <taxon>Demequina</taxon>
    </lineage>
</organism>
<accession>A0A1H7AJE7</accession>
<feature type="region of interest" description="Disordered" evidence="1">
    <location>
        <begin position="29"/>
        <end position="68"/>
    </location>
</feature>
<dbReference type="OrthoDB" id="166978at2"/>
<dbReference type="Proteomes" id="UP000183315">
    <property type="component" value="Unassembled WGS sequence"/>
</dbReference>
<protein>
    <recommendedName>
        <fullName evidence="5">Lipoprotein</fullName>
    </recommendedName>
</protein>
<evidence type="ECO:0000313" key="3">
    <source>
        <dbReference type="EMBL" id="SEJ64017.1"/>
    </source>
</evidence>
<reference evidence="4" key="1">
    <citation type="submission" date="2016-10" db="EMBL/GenBank/DDBJ databases">
        <authorList>
            <person name="Varghese N."/>
        </authorList>
    </citation>
    <scope>NUCLEOTIDE SEQUENCE [LARGE SCALE GENOMIC DNA]</scope>
    <source>
        <strain evidence="4">DSM 24868</strain>
    </source>
</reference>